<sequence length="260" mass="26307">MDRVRLTVEDSVARITLVRGAGNGLDSDMATAFAAAAVAAVEDSSVRVVVLDAEGKAFCVGGDLHAFADSDDRGTLVAEIAGGMHCGILTLVRSSIPVVSVVHGTIAGGGIGVALCADIVLMASDAVLKSAYTAAGLSPDCGATWFLTARAGAAIALDLTLTNRSMSGADAARCGLVSRAVPAEQLAAEADAVIDVLRHGSPAGLGRTKRLITGADVDALARRLDDEAKNIAAAIVEPDGAEGIAAFLEKRRPRFPSSAS</sequence>
<dbReference type="STRING" id="239498.AXK60_21010"/>
<reference evidence="7 10" key="3">
    <citation type="submission" date="2016-02" db="EMBL/GenBank/DDBJ databases">
        <authorList>
            <person name="Teng J.L."/>
            <person name="Tang Y."/>
            <person name="Huang Y."/>
            <person name="Guo F."/>
            <person name="Wei W."/>
            <person name="Chen J.H."/>
            <person name="Wong S.Y."/>
            <person name="Lau S.K."/>
            <person name="Woo P.C."/>
        </authorList>
    </citation>
    <scope>NUCLEOTIDE SEQUENCE [LARGE SCALE GENOMIC DNA]</scope>
    <source>
        <strain evidence="7 10">JCM 13375</strain>
    </source>
</reference>
<evidence type="ECO:0000256" key="5">
    <source>
        <dbReference type="ARBA" id="ARBA00023717"/>
    </source>
</evidence>
<comment type="similarity">
    <text evidence="2 6">Belongs to the enoyl-CoA hydratase/isomerase family.</text>
</comment>
<evidence type="ECO:0000256" key="3">
    <source>
        <dbReference type="ARBA" id="ARBA00022832"/>
    </source>
</evidence>
<dbReference type="Proteomes" id="UP000070258">
    <property type="component" value="Unassembled WGS sequence"/>
</dbReference>
<gene>
    <name evidence="8" type="ORF">AXK60_21010</name>
    <name evidence="7" type="ORF">AXK61_23630</name>
</gene>
<dbReference type="Proteomes" id="UP000070409">
    <property type="component" value="Unassembled WGS sequence"/>
</dbReference>
<name>A0A138AV47_9ACTN</name>
<comment type="caution">
    <text evidence="8">The sequence shown here is derived from an EMBL/GenBank/DDBJ whole genome shotgun (WGS) entry which is preliminary data.</text>
</comment>
<comment type="catalytic activity">
    <reaction evidence="4">
        <text>a (3S)-3-hydroxyacyl-CoA = a (2E)-enoyl-CoA + H2O</text>
        <dbReference type="Rhea" id="RHEA:16105"/>
        <dbReference type="ChEBI" id="CHEBI:15377"/>
        <dbReference type="ChEBI" id="CHEBI:57318"/>
        <dbReference type="ChEBI" id="CHEBI:58856"/>
        <dbReference type="EC" id="4.2.1.17"/>
    </reaction>
</comment>
<keyword evidence="10" id="KW-1185">Reference proteome</keyword>
<evidence type="ECO:0000313" key="9">
    <source>
        <dbReference type="Proteomes" id="UP000070258"/>
    </source>
</evidence>
<dbReference type="PROSITE" id="PS00166">
    <property type="entry name" value="ENOYL_COA_HYDRATASE"/>
    <property type="match status" value="1"/>
</dbReference>
<evidence type="ECO:0000313" key="8">
    <source>
        <dbReference type="EMBL" id="KXP14246.1"/>
    </source>
</evidence>
<dbReference type="CDD" id="cd06558">
    <property type="entry name" value="crotonase-like"/>
    <property type="match status" value="1"/>
</dbReference>
<evidence type="ECO:0000313" key="7">
    <source>
        <dbReference type="EMBL" id="KXO96109.1"/>
    </source>
</evidence>
<evidence type="ECO:0000256" key="4">
    <source>
        <dbReference type="ARBA" id="ARBA00023709"/>
    </source>
</evidence>
<evidence type="ECO:0008006" key="11">
    <source>
        <dbReference type="Google" id="ProtNLM"/>
    </source>
</evidence>
<keyword evidence="3" id="KW-0276">Fatty acid metabolism</keyword>
<comment type="function">
    <text evidence="1">Could possibly oxidize fatty acids using specific components.</text>
</comment>
<dbReference type="InterPro" id="IPR051683">
    <property type="entry name" value="Enoyl-CoA_Hydratase/Isomerase"/>
</dbReference>
<dbReference type="EMBL" id="LSRE01000022">
    <property type="protein sequence ID" value="KXO96109.1"/>
    <property type="molecule type" value="Genomic_DNA"/>
</dbReference>
<dbReference type="GO" id="GO:0004300">
    <property type="term" value="F:enoyl-CoA hydratase activity"/>
    <property type="evidence" value="ECO:0007669"/>
    <property type="project" value="UniProtKB-EC"/>
</dbReference>
<evidence type="ECO:0000256" key="1">
    <source>
        <dbReference type="ARBA" id="ARBA00002994"/>
    </source>
</evidence>
<evidence type="ECO:0000256" key="2">
    <source>
        <dbReference type="ARBA" id="ARBA00005254"/>
    </source>
</evidence>
<reference evidence="8" key="2">
    <citation type="submission" date="2016-02" db="EMBL/GenBank/DDBJ databases">
        <authorList>
            <person name="Teng J.L."/>
            <person name="Yang Y."/>
            <person name="Huang Y."/>
            <person name="Guo F."/>
            <person name="Wei W."/>
            <person name="Chen J.H."/>
            <person name="Wong S.Y."/>
            <person name="Lau S.K."/>
            <person name="Woo P.C."/>
        </authorList>
    </citation>
    <scope>NUCLEOTIDE SEQUENCE</scope>
    <source>
        <strain evidence="8">JCM 15929</strain>
    </source>
</reference>
<dbReference type="InterPro" id="IPR014748">
    <property type="entry name" value="Enoyl-CoA_hydra_C"/>
</dbReference>
<comment type="catalytic activity">
    <reaction evidence="5">
        <text>a 4-saturated-(3S)-3-hydroxyacyl-CoA = a (3E)-enoyl-CoA + H2O</text>
        <dbReference type="Rhea" id="RHEA:20724"/>
        <dbReference type="ChEBI" id="CHEBI:15377"/>
        <dbReference type="ChEBI" id="CHEBI:58521"/>
        <dbReference type="ChEBI" id="CHEBI:137480"/>
        <dbReference type="EC" id="4.2.1.17"/>
    </reaction>
</comment>
<accession>A0A138AV47</accession>
<proteinExistence type="inferred from homology"/>
<evidence type="ECO:0000313" key="10">
    <source>
        <dbReference type="Proteomes" id="UP000070409"/>
    </source>
</evidence>
<keyword evidence="3" id="KW-0443">Lipid metabolism</keyword>
<dbReference type="AlphaFoldDB" id="A0A138AV47"/>
<dbReference type="GO" id="GO:0006631">
    <property type="term" value="P:fatty acid metabolic process"/>
    <property type="evidence" value="ECO:0007669"/>
    <property type="project" value="UniProtKB-KW"/>
</dbReference>
<organism evidence="8 9">
    <name type="scientific">Tsukamurella pseudospumae</name>
    <dbReference type="NCBI Taxonomy" id="239498"/>
    <lineage>
        <taxon>Bacteria</taxon>
        <taxon>Bacillati</taxon>
        <taxon>Actinomycetota</taxon>
        <taxon>Actinomycetes</taxon>
        <taxon>Mycobacteriales</taxon>
        <taxon>Tsukamurellaceae</taxon>
        <taxon>Tsukamurella</taxon>
    </lineage>
</organism>
<dbReference type="PANTHER" id="PTHR42964">
    <property type="entry name" value="ENOYL-COA HYDRATASE"/>
    <property type="match status" value="1"/>
</dbReference>
<dbReference type="Gene3D" id="3.90.226.10">
    <property type="entry name" value="2-enoyl-CoA Hydratase, Chain A, domain 1"/>
    <property type="match status" value="1"/>
</dbReference>
<dbReference type="InterPro" id="IPR018376">
    <property type="entry name" value="Enoyl-CoA_hyd/isom_CS"/>
</dbReference>
<dbReference type="Gene3D" id="1.10.12.10">
    <property type="entry name" value="Lyase 2-enoyl-coa Hydratase, Chain A, domain 2"/>
    <property type="match status" value="1"/>
</dbReference>
<dbReference type="SUPFAM" id="SSF52096">
    <property type="entry name" value="ClpP/crotonase"/>
    <property type="match status" value="1"/>
</dbReference>
<dbReference type="InterPro" id="IPR029045">
    <property type="entry name" value="ClpP/crotonase-like_dom_sf"/>
</dbReference>
<dbReference type="EMBL" id="LSRF01000005">
    <property type="protein sequence ID" value="KXP14246.1"/>
    <property type="molecule type" value="Genomic_DNA"/>
</dbReference>
<reference evidence="9" key="1">
    <citation type="submission" date="2016-02" db="EMBL/GenBank/DDBJ databases">
        <authorList>
            <person name="Wen L."/>
            <person name="He K."/>
            <person name="Yang H."/>
        </authorList>
    </citation>
    <scope>NUCLEOTIDE SEQUENCE [LARGE SCALE GENOMIC DNA]</scope>
    <source>
        <strain evidence="9">JCM 15929</strain>
    </source>
</reference>
<dbReference type="PANTHER" id="PTHR42964:SF1">
    <property type="entry name" value="POLYKETIDE BIOSYNTHESIS ENOYL-COA HYDRATASE PKSH-RELATED"/>
    <property type="match status" value="1"/>
</dbReference>
<dbReference type="InterPro" id="IPR001753">
    <property type="entry name" value="Enoyl-CoA_hydra/iso"/>
</dbReference>
<dbReference type="Pfam" id="PF00378">
    <property type="entry name" value="ECH_1"/>
    <property type="match status" value="1"/>
</dbReference>
<protein>
    <recommendedName>
        <fullName evidence="11">Enoyl-CoA hydratase</fullName>
    </recommendedName>
</protein>
<evidence type="ECO:0000256" key="6">
    <source>
        <dbReference type="RuleBase" id="RU003707"/>
    </source>
</evidence>